<protein>
    <submittedName>
        <fullName evidence="2">Uncharacterized protein</fullName>
    </submittedName>
</protein>
<evidence type="ECO:0000313" key="2">
    <source>
        <dbReference type="EMBL" id="KAJ7372649.1"/>
    </source>
</evidence>
<keyword evidence="1" id="KW-0472">Membrane</keyword>
<sequence length="295" mass="33886">MGISVSTLLEGNENLSNVKTIHELYSLERKACRKLEEQASKLYINALHDECVPIVCAVDRKQRVLLNVESVSSDEIRKRINAVLHGDYLEEFIKLLAEKLNNILQSTTTGDEESLYTHVVFANKSVLRVDLFVYHRRFRPGECLREFKNILAYFIQVGLVDIAKARPQVLIYELTRATGNAKLNDACEELGTRAQCTERLYYTVQHIAKVPRDNNYRIKTEESEGRSPCLLDNFTWGLFGKLMALVITFSVCSALTVHKYKMGDRWNGLTNLFLGIRELSKRQIPGLYLLYFSRQ</sequence>
<dbReference type="OrthoDB" id="5976086at2759"/>
<keyword evidence="1" id="KW-0812">Transmembrane</keyword>
<comment type="caution">
    <text evidence="2">The sequence shown here is derived from an EMBL/GenBank/DDBJ whole genome shotgun (WGS) entry which is preliminary data.</text>
</comment>
<evidence type="ECO:0000313" key="3">
    <source>
        <dbReference type="Proteomes" id="UP001163046"/>
    </source>
</evidence>
<evidence type="ECO:0000256" key="1">
    <source>
        <dbReference type="SAM" id="Phobius"/>
    </source>
</evidence>
<gene>
    <name evidence="2" type="ORF">OS493_017921</name>
</gene>
<dbReference type="Proteomes" id="UP001163046">
    <property type="component" value="Unassembled WGS sequence"/>
</dbReference>
<proteinExistence type="predicted"/>
<keyword evidence="1" id="KW-1133">Transmembrane helix</keyword>
<accession>A0A9W9Z1J3</accession>
<name>A0A9W9Z1J3_9CNID</name>
<dbReference type="AlphaFoldDB" id="A0A9W9Z1J3"/>
<reference evidence="2" key="1">
    <citation type="submission" date="2023-01" db="EMBL/GenBank/DDBJ databases">
        <title>Genome assembly of the deep-sea coral Lophelia pertusa.</title>
        <authorList>
            <person name="Herrera S."/>
            <person name="Cordes E."/>
        </authorList>
    </citation>
    <scope>NUCLEOTIDE SEQUENCE</scope>
    <source>
        <strain evidence="2">USNM1676648</strain>
        <tissue evidence="2">Polyp</tissue>
    </source>
</reference>
<keyword evidence="3" id="KW-1185">Reference proteome</keyword>
<organism evidence="2 3">
    <name type="scientific">Desmophyllum pertusum</name>
    <dbReference type="NCBI Taxonomy" id="174260"/>
    <lineage>
        <taxon>Eukaryota</taxon>
        <taxon>Metazoa</taxon>
        <taxon>Cnidaria</taxon>
        <taxon>Anthozoa</taxon>
        <taxon>Hexacorallia</taxon>
        <taxon>Scleractinia</taxon>
        <taxon>Caryophylliina</taxon>
        <taxon>Caryophylliidae</taxon>
        <taxon>Desmophyllum</taxon>
    </lineage>
</organism>
<feature type="transmembrane region" description="Helical" evidence="1">
    <location>
        <begin position="236"/>
        <end position="257"/>
    </location>
</feature>
<dbReference type="EMBL" id="MU826835">
    <property type="protein sequence ID" value="KAJ7372649.1"/>
    <property type="molecule type" value="Genomic_DNA"/>
</dbReference>